<evidence type="ECO:0000313" key="3">
    <source>
        <dbReference type="EMBL" id="KAF1842328.1"/>
    </source>
</evidence>
<feature type="region of interest" description="Disordered" evidence="2">
    <location>
        <begin position="1"/>
        <end position="42"/>
    </location>
</feature>
<evidence type="ECO:0000256" key="2">
    <source>
        <dbReference type="SAM" id="MobiDB-lite"/>
    </source>
</evidence>
<feature type="compositionally biased region" description="Polar residues" evidence="2">
    <location>
        <begin position="299"/>
        <end position="318"/>
    </location>
</feature>
<keyword evidence="1" id="KW-0175">Coiled coil</keyword>
<organism evidence="3 4">
    <name type="scientific">Cucurbitaria berberidis CBS 394.84</name>
    <dbReference type="NCBI Taxonomy" id="1168544"/>
    <lineage>
        <taxon>Eukaryota</taxon>
        <taxon>Fungi</taxon>
        <taxon>Dikarya</taxon>
        <taxon>Ascomycota</taxon>
        <taxon>Pezizomycotina</taxon>
        <taxon>Dothideomycetes</taxon>
        <taxon>Pleosporomycetidae</taxon>
        <taxon>Pleosporales</taxon>
        <taxon>Pleosporineae</taxon>
        <taxon>Cucurbitariaceae</taxon>
        <taxon>Cucurbitaria</taxon>
    </lineage>
</organism>
<feature type="coiled-coil region" evidence="1">
    <location>
        <begin position="385"/>
        <end position="454"/>
    </location>
</feature>
<accession>A0A9P4GAQ7</accession>
<protein>
    <submittedName>
        <fullName evidence="3">Uncharacterized protein</fullName>
    </submittedName>
</protein>
<dbReference type="AlphaFoldDB" id="A0A9P4GAQ7"/>
<evidence type="ECO:0000256" key="1">
    <source>
        <dbReference type="SAM" id="Coils"/>
    </source>
</evidence>
<evidence type="ECO:0000313" key="4">
    <source>
        <dbReference type="Proteomes" id="UP000800039"/>
    </source>
</evidence>
<dbReference type="GeneID" id="63853451"/>
<name>A0A9P4GAQ7_9PLEO</name>
<feature type="compositionally biased region" description="Polar residues" evidence="2">
    <location>
        <begin position="28"/>
        <end position="37"/>
    </location>
</feature>
<feature type="region of interest" description="Disordered" evidence="2">
    <location>
        <begin position="232"/>
        <end position="319"/>
    </location>
</feature>
<keyword evidence="4" id="KW-1185">Reference proteome</keyword>
<dbReference type="OrthoDB" id="5427204at2759"/>
<gene>
    <name evidence="3" type="ORF">K460DRAFT_398340</name>
</gene>
<dbReference type="Proteomes" id="UP000800039">
    <property type="component" value="Unassembled WGS sequence"/>
</dbReference>
<reference evidence="3" key="1">
    <citation type="submission" date="2020-01" db="EMBL/GenBank/DDBJ databases">
        <authorList>
            <consortium name="DOE Joint Genome Institute"/>
            <person name="Haridas S."/>
            <person name="Albert R."/>
            <person name="Binder M."/>
            <person name="Bloem J."/>
            <person name="Labutti K."/>
            <person name="Salamov A."/>
            <person name="Andreopoulos B."/>
            <person name="Baker S.E."/>
            <person name="Barry K."/>
            <person name="Bills G."/>
            <person name="Bluhm B.H."/>
            <person name="Cannon C."/>
            <person name="Castanera R."/>
            <person name="Culley D.E."/>
            <person name="Daum C."/>
            <person name="Ezra D."/>
            <person name="Gonzalez J.B."/>
            <person name="Henrissat B."/>
            <person name="Kuo A."/>
            <person name="Liang C."/>
            <person name="Lipzen A."/>
            <person name="Lutzoni F."/>
            <person name="Magnuson J."/>
            <person name="Mondo S."/>
            <person name="Nolan M."/>
            <person name="Ohm R."/>
            <person name="Pangilinan J."/>
            <person name="Park H.-J."/>
            <person name="Ramirez L."/>
            <person name="Alfaro M."/>
            <person name="Sun H."/>
            <person name="Tritt A."/>
            <person name="Yoshinaga Y."/>
            <person name="Zwiers L.-H."/>
            <person name="Turgeon B.G."/>
            <person name="Goodwin S.B."/>
            <person name="Spatafora J.W."/>
            <person name="Crous P.W."/>
            <person name="Grigoriev I.V."/>
        </authorList>
    </citation>
    <scope>NUCLEOTIDE SEQUENCE</scope>
    <source>
        <strain evidence="3">CBS 394.84</strain>
    </source>
</reference>
<comment type="caution">
    <text evidence="3">The sequence shown here is derived from an EMBL/GenBank/DDBJ whole genome shotgun (WGS) entry which is preliminary data.</text>
</comment>
<dbReference type="RefSeq" id="XP_040784891.1">
    <property type="nucleotide sequence ID" value="XM_040936200.1"/>
</dbReference>
<sequence>MESWTVRKRPWAEDYSNDQQLKRRGMATTPSGAQQTSPLPPRIAYYSRDDGILSHRRLPPLYTLPCKTSAECITSRSSQNSPGAQDVAPLNISRPRSQSLFNILQHPHSQGQQQGYTEHPIYYPRTLELDDSSPSVTEVHWPCFGTGPTPHAAGAVICCPSNYPGQECLSTRNLVRTLTTDLALLGARVRTITHTEIHLSDSVPRSSHLSTKEALQWALDLVQWTNDKLQEQLEQRPSPSLESEYQPDASPSMRRGQHHLEEPEEQSPPNRKYPIVPHGFSGFTHPRLMPEDSRRNPYGSETTPTGNSPYHTPSSSGSVIMPPQSPMQALQPLHSTILPSPSSLSFPNVPHLPTISPAVTSVQQSAQSIHLQDLQHQISVKTLAFQTLQREYDDLLQNLERQRSKSITLEKKFEINDIEINNLTEAKGKLQGQVVMMESQVEELQQSRDEARSQLVANGAQYRQIMEMANRLQAQGAEDKKKWQTERTELGQRIQLLEEAMVTGNEQATPTAELSMTASPALQSVTLPHNAVSSSSSQAETVNVLRAEVGRLRSRTHTLETALQTMRRESISIQAAARQLVESGGKLENVAQSAVGGGG</sequence>
<proteinExistence type="predicted"/>
<dbReference type="EMBL" id="ML976618">
    <property type="protein sequence ID" value="KAF1842328.1"/>
    <property type="molecule type" value="Genomic_DNA"/>
</dbReference>